<keyword evidence="4 9" id="KW-0813">Transport</keyword>
<dbReference type="GO" id="GO:0030964">
    <property type="term" value="C:NADH dehydrogenase complex"/>
    <property type="evidence" value="ECO:0007669"/>
    <property type="project" value="TreeGrafter"/>
</dbReference>
<comment type="function">
    <text evidence="9">Core subunit of the mitochondrial membrane respiratory chain NADH dehydrogenase (Complex I) which catalyzes electron transfer from NADH through the respiratory chain, using ubiquinone as an electron acceptor. Essential for the catalytic activity of complex I.</text>
</comment>
<keyword evidence="9" id="KW-0520">NAD</keyword>
<evidence type="ECO:0000256" key="5">
    <source>
        <dbReference type="ARBA" id="ARBA00022692"/>
    </source>
</evidence>
<keyword evidence="9" id="KW-0679">Respiratory chain</keyword>
<keyword evidence="9" id="KW-0249">Electron transport</keyword>
<dbReference type="InterPro" id="IPR038430">
    <property type="entry name" value="NDAH_ubi_oxred_su3_sf"/>
</dbReference>
<dbReference type="EC" id="7.1.1.2" evidence="9"/>
<dbReference type="PANTHER" id="PTHR11058:SF9">
    <property type="entry name" value="NADH-UBIQUINONE OXIDOREDUCTASE CHAIN 3"/>
    <property type="match status" value="1"/>
</dbReference>
<protein>
    <recommendedName>
        <fullName evidence="3 9">NADH-ubiquinone oxidoreductase chain 3</fullName>
        <ecNumber evidence="9">7.1.1.2</ecNumber>
    </recommendedName>
</protein>
<dbReference type="Gene3D" id="1.20.58.1610">
    <property type="entry name" value="NADH:ubiquinone/plastoquinone oxidoreductase, chain 3"/>
    <property type="match status" value="1"/>
</dbReference>
<evidence type="ECO:0000256" key="4">
    <source>
        <dbReference type="ARBA" id="ARBA00022448"/>
    </source>
</evidence>
<dbReference type="GO" id="GO:0031966">
    <property type="term" value="C:mitochondrial membrane"/>
    <property type="evidence" value="ECO:0007669"/>
    <property type="project" value="UniProtKB-SubCell"/>
</dbReference>
<proteinExistence type="inferred from homology"/>
<evidence type="ECO:0000256" key="7">
    <source>
        <dbReference type="ARBA" id="ARBA00023136"/>
    </source>
</evidence>
<keyword evidence="9 10" id="KW-0496">Mitochondrion</keyword>
<evidence type="ECO:0000256" key="1">
    <source>
        <dbReference type="ARBA" id="ARBA00004370"/>
    </source>
</evidence>
<accession>A0A7R7YCH0</accession>
<evidence type="ECO:0000313" key="10">
    <source>
        <dbReference type="EMBL" id="BCP51381.1"/>
    </source>
</evidence>
<sequence length="120" mass="13746">MKVMLPSSLFAMMLSVILIIVGKILGSMSPILESEKKSSFECGFDPLSIMRTPFSTRFFLLAVIFLIFDIEIVLLLPILFLWKQKCNLFLIGSLILFLIILLIGVFHEWKEGSLDWAKEF</sequence>
<keyword evidence="5 9" id="KW-0812">Transmembrane</keyword>
<comment type="catalytic activity">
    <reaction evidence="8 9">
        <text>a ubiquinone + NADH + 5 H(+)(in) = a ubiquinol + NAD(+) + 4 H(+)(out)</text>
        <dbReference type="Rhea" id="RHEA:29091"/>
        <dbReference type="Rhea" id="RHEA-COMP:9565"/>
        <dbReference type="Rhea" id="RHEA-COMP:9566"/>
        <dbReference type="ChEBI" id="CHEBI:15378"/>
        <dbReference type="ChEBI" id="CHEBI:16389"/>
        <dbReference type="ChEBI" id="CHEBI:17976"/>
        <dbReference type="ChEBI" id="CHEBI:57540"/>
        <dbReference type="ChEBI" id="CHEBI:57945"/>
        <dbReference type="EC" id="7.1.1.2"/>
    </reaction>
</comment>
<dbReference type="InterPro" id="IPR000440">
    <property type="entry name" value="NADH_UbQ/plastoQ_OxRdtase_su3"/>
</dbReference>
<keyword evidence="7 9" id="KW-0472">Membrane</keyword>
<geneLocation type="mitochondrion" evidence="10"/>
<feature type="transmembrane region" description="Helical" evidence="9">
    <location>
        <begin position="88"/>
        <end position="106"/>
    </location>
</feature>
<gene>
    <name evidence="10" type="primary">ND3</name>
</gene>
<dbReference type="Pfam" id="PF00507">
    <property type="entry name" value="Oxidored_q4"/>
    <property type="match status" value="1"/>
</dbReference>
<evidence type="ECO:0000256" key="2">
    <source>
        <dbReference type="ARBA" id="ARBA00008472"/>
    </source>
</evidence>
<dbReference type="PANTHER" id="PTHR11058">
    <property type="entry name" value="NADH-UBIQUINONE OXIDOREDUCTASE CHAIN 3"/>
    <property type="match status" value="1"/>
</dbReference>
<keyword evidence="9" id="KW-0830">Ubiquinone</keyword>
<keyword evidence="6 9" id="KW-1133">Transmembrane helix</keyword>
<evidence type="ECO:0000256" key="9">
    <source>
        <dbReference type="RuleBase" id="RU003640"/>
    </source>
</evidence>
<evidence type="ECO:0000256" key="6">
    <source>
        <dbReference type="ARBA" id="ARBA00022989"/>
    </source>
</evidence>
<feature type="transmembrane region" description="Helical" evidence="9">
    <location>
        <begin position="58"/>
        <end position="81"/>
    </location>
</feature>
<dbReference type="AlphaFoldDB" id="A0A7R7YCH0"/>
<reference evidence="10" key="1">
    <citation type="submission" date="1999-06" db="EMBL/GenBank/DDBJ databases">
        <title>Valvata hokkaidoensis mitochondrial genome, complete sequence.</title>
        <authorList>
            <person name="Kurabayashi A."/>
            <person name="Ueshima R."/>
        </authorList>
    </citation>
    <scope>NUCLEOTIDE SEQUENCE</scope>
</reference>
<comment type="subcellular location">
    <subcellularLocation>
        <location evidence="1">Membrane</location>
    </subcellularLocation>
    <subcellularLocation>
        <location evidence="9">Mitochondrion membrane</location>
        <topology evidence="9">Multi-pass membrane protein</topology>
    </subcellularLocation>
</comment>
<dbReference type="GO" id="GO:0008137">
    <property type="term" value="F:NADH dehydrogenase (ubiquinone) activity"/>
    <property type="evidence" value="ECO:0007669"/>
    <property type="project" value="UniProtKB-UniRule"/>
</dbReference>
<keyword evidence="9" id="KW-1278">Translocase</keyword>
<organism evidence="10">
    <name type="scientific">Valvata hokkaidoensis</name>
    <dbReference type="NCBI Taxonomy" id="96458"/>
    <lineage>
        <taxon>Eukaryota</taxon>
        <taxon>Metazoa</taxon>
        <taxon>Spiralia</taxon>
        <taxon>Lophotrochozoa</taxon>
        <taxon>Mollusca</taxon>
        <taxon>Gastropoda</taxon>
        <taxon>Heterobranchia</taxon>
        <taxon>lower Heterobranchia</taxon>
        <taxon>Valvatoidea</taxon>
        <taxon>Valvatidae</taxon>
        <taxon>Valvata</taxon>
    </lineage>
</organism>
<evidence type="ECO:0000256" key="8">
    <source>
        <dbReference type="ARBA" id="ARBA00049551"/>
    </source>
</evidence>
<comment type="similarity">
    <text evidence="2 9">Belongs to the complex I subunit 3 family.</text>
</comment>
<dbReference type="EMBL" id="AB028238">
    <property type="protein sequence ID" value="BCP51381.1"/>
    <property type="molecule type" value="Genomic_DNA"/>
</dbReference>
<evidence type="ECO:0000256" key="3">
    <source>
        <dbReference type="ARBA" id="ARBA00021007"/>
    </source>
</evidence>
<name>A0A7R7YCH0_9GAST</name>